<evidence type="ECO:0008006" key="3">
    <source>
        <dbReference type="Google" id="ProtNLM"/>
    </source>
</evidence>
<dbReference type="SUPFAM" id="SSF49899">
    <property type="entry name" value="Concanavalin A-like lectins/glucanases"/>
    <property type="match status" value="1"/>
</dbReference>
<name>A0A2I6S805_9RHOO</name>
<dbReference type="Pfam" id="PF13385">
    <property type="entry name" value="Laminin_G_3"/>
    <property type="match status" value="1"/>
</dbReference>
<dbReference type="Proteomes" id="UP000242205">
    <property type="component" value="Chromosome"/>
</dbReference>
<dbReference type="AlphaFoldDB" id="A0A2I6S805"/>
<dbReference type="InterPro" id="IPR013320">
    <property type="entry name" value="ConA-like_dom_sf"/>
</dbReference>
<organism evidence="1 2">
    <name type="scientific">Pseudazoarcus pumilus</name>
    <dbReference type="NCBI Taxonomy" id="2067960"/>
    <lineage>
        <taxon>Bacteria</taxon>
        <taxon>Pseudomonadati</taxon>
        <taxon>Pseudomonadota</taxon>
        <taxon>Betaproteobacteria</taxon>
        <taxon>Rhodocyclales</taxon>
        <taxon>Zoogloeaceae</taxon>
        <taxon>Pseudazoarcus</taxon>
    </lineage>
</organism>
<sequence length="313" mass="33043">MRRLWGEAVSIPHYDKVALLLPMFGDNNGVDFRDYGPQSRSATAIGDAKTVTSQGEHYGSCAYFDGAGDAILEGAVNADWTFLHSGAEPWTLAVRVRPAGSADYRTIVDTGGGATANRGIYLGVRNTGALRLLIARGTGGTYEVDINTSAGVVPSDAWNQVVLDFDGTTIRLCVGDAVVGSSARSSPSSAAPSSPLRLFATSPSSASPYAGYAEDFVIWRGASIFGDTPYELSRLVGEISGNVTDATGDPAERRIFAVPRAAPVRGFETVSDAAGDYSLMVPATECSRIVLADDDGDQSTPVRPDRIRRIIPQ</sequence>
<gene>
    <name evidence="1" type="ORF">C0099_10960</name>
</gene>
<protein>
    <recommendedName>
        <fullName evidence="3">LamG-like jellyroll fold domain-containing protein</fullName>
    </recommendedName>
</protein>
<dbReference type="Gene3D" id="2.60.120.200">
    <property type="match status" value="1"/>
</dbReference>
<reference evidence="1 2" key="1">
    <citation type="submission" date="2018-01" db="EMBL/GenBank/DDBJ databases">
        <authorList>
            <person name="Fu G.-Y."/>
        </authorList>
    </citation>
    <scope>NUCLEOTIDE SEQUENCE [LARGE SCALE GENOMIC DNA]</scope>
    <source>
        <strain evidence="1 2">SY39</strain>
    </source>
</reference>
<proteinExistence type="predicted"/>
<evidence type="ECO:0000313" key="2">
    <source>
        <dbReference type="Proteomes" id="UP000242205"/>
    </source>
</evidence>
<dbReference type="KEGG" id="atw:C0099_10960"/>
<accession>A0A2I6S805</accession>
<keyword evidence="2" id="KW-1185">Reference proteome</keyword>
<dbReference type="EMBL" id="CP025682">
    <property type="protein sequence ID" value="AUN95400.1"/>
    <property type="molecule type" value="Genomic_DNA"/>
</dbReference>
<evidence type="ECO:0000313" key="1">
    <source>
        <dbReference type="EMBL" id="AUN95400.1"/>
    </source>
</evidence>